<feature type="non-terminal residue" evidence="1">
    <location>
        <position position="1"/>
    </location>
</feature>
<dbReference type="EMBL" id="CAJNOK010001069">
    <property type="protein sequence ID" value="CAF0791540.1"/>
    <property type="molecule type" value="Genomic_DNA"/>
</dbReference>
<organism evidence="1 3">
    <name type="scientific">Didymodactylos carnosus</name>
    <dbReference type="NCBI Taxonomy" id="1234261"/>
    <lineage>
        <taxon>Eukaryota</taxon>
        <taxon>Metazoa</taxon>
        <taxon>Spiralia</taxon>
        <taxon>Gnathifera</taxon>
        <taxon>Rotifera</taxon>
        <taxon>Eurotatoria</taxon>
        <taxon>Bdelloidea</taxon>
        <taxon>Philodinida</taxon>
        <taxon>Philodinidae</taxon>
        <taxon>Didymodactylos</taxon>
    </lineage>
</organism>
<evidence type="ECO:0000313" key="1">
    <source>
        <dbReference type="EMBL" id="CAF0791540.1"/>
    </source>
</evidence>
<gene>
    <name evidence="1" type="ORF">OVA965_LOCUS4158</name>
    <name evidence="2" type="ORF">TMI583_LOCUS4156</name>
</gene>
<reference evidence="1" key="1">
    <citation type="submission" date="2021-02" db="EMBL/GenBank/DDBJ databases">
        <authorList>
            <person name="Nowell W R."/>
        </authorList>
    </citation>
    <scope>NUCLEOTIDE SEQUENCE</scope>
</reference>
<dbReference type="Proteomes" id="UP000682733">
    <property type="component" value="Unassembled WGS sequence"/>
</dbReference>
<accession>A0A8S2CSD3</accession>
<dbReference type="EMBL" id="CAJOBA010001069">
    <property type="protein sequence ID" value="CAF3574160.1"/>
    <property type="molecule type" value="Genomic_DNA"/>
</dbReference>
<comment type="caution">
    <text evidence="1">The sequence shown here is derived from an EMBL/GenBank/DDBJ whole genome shotgun (WGS) entry which is preliminary data.</text>
</comment>
<proteinExistence type="predicted"/>
<evidence type="ECO:0000313" key="2">
    <source>
        <dbReference type="EMBL" id="CAF3574160.1"/>
    </source>
</evidence>
<name>A0A8S2CSD3_9BILA</name>
<dbReference type="AlphaFoldDB" id="A0A8S2CSD3"/>
<sequence>MKEILNLIAGQLKCLEQLKHYIKKSENGFAVPLKVFLLSISADKPAVTLLQNTASPNAAYGCHSCDIKGITAFTKIGGWHRIPVFSTLNENVEQPSLRTNETYDEIISFLGNLDISTIKTRRQKQMLFDRRKGHHGPCSLRTLKYFDVGLSFVFDILHNLDGGVC</sequence>
<protein>
    <submittedName>
        <fullName evidence="1">Uncharacterized protein</fullName>
    </submittedName>
</protein>
<evidence type="ECO:0000313" key="3">
    <source>
        <dbReference type="Proteomes" id="UP000677228"/>
    </source>
</evidence>
<dbReference type="Proteomes" id="UP000677228">
    <property type="component" value="Unassembled WGS sequence"/>
</dbReference>